<evidence type="ECO:0000256" key="4">
    <source>
        <dbReference type="ARBA" id="ARBA00022692"/>
    </source>
</evidence>
<keyword evidence="5" id="KW-0029">Amino-acid transport</keyword>
<feature type="transmembrane region" description="Helical" evidence="9">
    <location>
        <begin position="521"/>
        <end position="546"/>
    </location>
</feature>
<keyword evidence="2" id="KW-0813">Transport</keyword>
<sequence length="585" mass="61667">MRDGQDSDWSSRIAFAPHIRACSEKNRMKPIFMIARPSSSLRPRASLPARVPALACAWLLTLVCSLASSAALALTQDDVAPLAGDDFEAKSAVIDKLVAEHDARSLAVLNALANDQALATSSGEVLIQPNDAGDQAQDAVTGKMVAVGDAQAITLNNSLRTKVAGALAGLQLASPDLATRRVAVDALLSNPDPAMKPLIDSARAKETDPVLKHRLDTLWATTALSDRDPAKRLEATELVAARHDPDTYALLRPLVAKRPDRTFAEPDARVREAAQRGIDALDAVERESRIAGTLFAGVSLGSVLLLAALGLAITYGVIGVINMAHGEFLMIGAYATYVVQNAFQHYAPAAFDWYPLVAVPVSFAAAAAVGIVIERLVIKHLYGRPLETLLTTFGISLVLIQATRTLFGAQNVQVANPHWMTGGITVLPNLILPYNRITILAFSLAVIAIAWAVLTRTRLGLFVRAVTQNRSMAACVGIKTARIDSYAFAFGAGIAGLGGCALSQIGNVGPDLGQSYIVDSFMAVVLGGVGQLAGTVLGSFGLGVLAKAIEPFSGPVLAKIAVLVLIVLFIQKRPQGLFALKGRSA</sequence>
<dbReference type="GO" id="GO:0022857">
    <property type="term" value="F:transmembrane transporter activity"/>
    <property type="evidence" value="ECO:0007669"/>
    <property type="project" value="InterPro"/>
</dbReference>
<feature type="transmembrane region" description="Helical" evidence="9">
    <location>
        <begin position="328"/>
        <end position="347"/>
    </location>
</feature>
<dbReference type="InterPro" id="IPR001851">
    <property type="entry name" value="ABC_transp_permease"/>
</dbReference>
<organism evidence="10 11">
    <name type="scientific">Trinickia symbiotica</name>
    <dbReference type="NCBI Taxonomy" id="863227"/>
    <lineage>
        <taxon>Bacteria</taxon>
        <taxon>Pseudomonadati</taxon>
        <taxon>Pseudomonadota</taxon>
        <taxon>Betaproteobacteria</taxon>
        <taxon>Burkholderiales</taxon>
        <taxon>Burkholderiaceae</taxon>
        <taxon>Trinickia</taxon>
    </lineage>
</organism>
<dbReference type="GO" id="GO:0005886">
    <property type="term" value="C:plasma membrane"/>
    <property type="evidence" value="ECO:0007669"/>
    <property type="project" value="UniProtKB-SubCell"/>
</dbReference>
<dbReference type="GO" id="GO:0006865">
    <property type="term" value="P:amino acid transport"/>
    <property type="evidence" value="ECO:0007669"/>
    <property type="project" value="UniProtKB-KW"/>
</dbReference>
<feature type="transmembrane region" description="Helical" evidence="9">
    <location>
        <begin position="552"/>
        <end position="570"/>
    </location>
</feature>
<dbReference type="PANTHER" id="PTHR11795:SF447">
    <property type="entry name" value="ABC TRANSPORTER PERMEASE PROTEIN"/>
    <property type="match status" value="1"/>
</dbReference>
<feature type="transmembrane region" description="Helical" evidence="9">
    <location>
        <begin position="294"/>
        <end position="321"/>
    </location>
</feature>
<evidence type="ECO:0000256" key="3">
    <source>
        <dbReference type="ARBA" id="ARBA00022475"/>
    </source>
</evidence>
<evidence type="ECO:0000256" key="2">
    <source>
        <dbReference type="ARBA" id="ARBA00022448"/>
    </source>
</evidence>
<proteinExistence type="inferred from homology"/>
<comment type="similarity">
    <text evidence="8">Belongs to the binding-protein-dependent transport system permease family. LivHM subfamily.</text>
</comment>
<keyword evidence="4 9" id="KW-0812">Transmembrane</keyword>
<accession>A0A2N7X5Q9</accession>
<keyword evidence="6 9" id="KW-1133">Transmembrane helix</keyword>
<feature type="transmembrane region" description="Helical" evidence="9">
    <location>
        <begin position="437"/>
        <end position="454"/>
    </location>
</feature>
<dbReference type="STRING" id="863227.GCA_000373005_03541"/>
<evidence type="ECO:0000313" key="11">
    <source>
        <dbReference type="Proteomes" id="UP000235777"/>
    </source>
</evidence>
<dbReference type="Pfam" id="PF02653">
    <property type="entry name" value="BPD_transp_2"/>
    <property type="match status" value="1"/>
</dbReference>
<name>A0A2N7X5Q9_9BURK</name>
<evidence type="ECO:0000256" key="1">
    <source>
        <dbReference type="ARBA" id="ARBA00004651"/>
    </source>
</evidence>
<reference evidence="10 11" key="1">
    <citation type="submission" date="2018-01" db="EMBL/GenBank/DDBJ databases">
        <title>Whole genome analyses suggest that Burkholderia sensu lato contains two further novel genera in the rhizoxinica-symbiotica group Mycetohabitans gen. nov., and Trinickia gen. nov.: implications for the evolution of diazotrophy and nodulation in the Burkholderiaceae.</title>
        <authorList>
            <person name="Estrada-de los Santos P."/>
            <person name="Palmer M."/>
            <person name="Chavez-Ramirez B."/>
            <person name="Beukes C."/>
            <person name="Steenkamp E.T."/>
            <person name="Hirsch A.M."/>
            <person name="Manyaka P."/>
            <person name="Maluk M."/>
            <person name="Lafos M."/>
            <person name="Crook M."/>
            <person name="Gross E."/>
            <person name="Simon M.F."/>
            <person name="Bueno dos Reis Junior F."/>
            <person name="Poole P.S."/>
            <person name="Venter S.N."/>
            <person name="James E.K."/>
        </authorList>
    </citation>
    <scope>NUCLEOTIDE SEQUENCE [LARGE SCALE GENOMIC DNA]</scope>
    <source>
        <strain evidence="10 11">JPY 581</strain>
    </source>
</reference>
<comment type="subcellular location">
    <subcellularLocation>
        <location evidence="1">Cell membrane</location>
        <topology evidence="1">Multi-pass membrane protein</topology>
    </subcellularLocation>
</comment>
<dbReference type="AlphaFoldDB" id="A0A2N7X5Q9"/>
<dbReference type="InterPro" id="IPR052157">
    <property type="entry name" value="BCAA_transport_permease"/>
</dbReference>
<evidence type="ECO:0000256" key="7">
    <source>
        <dbReference type="ARBA" id="ARBA00023136"/>
    </source>
</evidence>
<dbReference type="NCBIfam" id="TIGR03409">
    <property type="entry name" value="urea_trans_UrtB"/>
    <property type="match status" value="1"/>
</dbReference>
<dbReference type="PANTHER" id="PTHR11795">
    <property type="entry name" value="BRANCHED-CHAIN AMINO ACID TRANSPORT SYSTEM PERMEASE PROTEIN LIVH"/>
    <property type="match status" value="1"/>
</dbReference>
<comment type="caution">
    <text evidence="10">The sequence shown here is derived from an EMBL/GenBank/DDBJ whole genome shotgun (WGS) entry which is preliminary data.</text>
</comment>
<dbReference type="CDD" id="cd06582">
    <property type="entry name" value="TM_PBP1_LivH_like"/>
    <property type="match status" value="1"/>
</dbReference>
<evidence type="ECO:0000256" key="5">
    <source>
        <dbReference type="ARBA" id="ARBA00022970"/>
    </source>
</evidence>
<protein>
    <submittedName>
        <fullName evidence="10">Urea ABC transporter permease subunit UrtB</fullName>
    </submittedName>
</protein>
<evidence type="ECO:0000256" key="8">
    <source>
        <dbReference type="ARBA" id="ARBA00037998"/>
    </source>
</evidence>
<gene>
    <name evidence="10" type="primary">urtB</name>
    <name evidence="10" type="ORF">C0Z20_09520</name>
</gene>
<dbReference type="InterPro" id="IPR017779">
    <property type="entry name" value="ABC_UrtB_bac"/>
</dbReference>
<feature type="transmembrane region" description="Helical" evidence="9">
    <location>
        <begin position="389"/>
        <end position="407"/>
    </location>
</feature>
<evidence type="ECO:0000313" key="10">
    <source>
        <dbReference type="EMBL" id="PMS36964.1"/>
    </source>
</evidence>
<feature type="transmembrane region" description="Helical" evidence="9">
    <location>
        <begin position="353"/>
        <end position="377"/>
    </location>
</feature>
<evidence type="ECO:0000256" key="9">
    <source>
        <dbReference type="SAM" id="Phobius"/>
    </source>
</evidence>
<dbReference type="Proteomes" id="UP000235777">
    <property type="component" value="Unassembled WGS sequence"/>
</dbReference>
<keyword evidence="7 9" id="KW-0472">Membrane</keyword>
<keyword evidence="3" id="KW-1003">Cell membrane</keyword>
<dbReference type="EMBL" id="PNYC01000005">
    <property type="protein sequence ID" value="PMS36964.1"/>
    <property type="molecule type" value="Genomic_DNA"/>
</dbReference>
<evidence type="ECO:0000256" key="6">
    <source>
        <dbReference type="ARBA" id="ARBA00022989"/>
    </source>
</evidence>
<keyword evidence="11" id="KW-1185">Reference proteome</keyword>